<evidence type="ECO:0000256" key="8">
    <source>
        <dbReference type="ARBA" id="ARBA00023273"/>
    </source>
</evidence>
<dbReference type="Pfam" id="PF11527">
    <property type="entry name" value="ARL2_Bind_BART"/>
    <property type="match status" value="1"/>
</dbReference>
<organism evidence="12">
    <name type="scientific">Fibrocapsa japonica</name>
    <dbReference type="NCBI Taxonomy" id="94617"/>
    <lineage>
        <taxon>Eukaryota</taxon>
        <taxon>Sar</taxon>
        <taxon>Stramenopiles</taxon>
        <taxon>Ochrophyta</taxon>
        <taxon>Raphidophyceae</taxon>
        <taxon>Chattonellales</taxon>
        <taxon>Chattonellaceae</taxon>
        <taxon>Fibrocapsa</taxon>
    </lineage>
</organism>
<evidence type="ECO:0000256" key="3">
    <source>
        <dbReference type="ARBA" id="ARBA00007460"/>
    </source>
</evidence>
<accession>A0A7S2V171</accession>
<proteinExistence type="inferred from homology"/>
<dbReference type="AlphaFoldDB" id="A0A7S2V171"/>
<evidence type="ECO:0000256" key="1">
    <source>
        <dbReference type="ARBA" id="ARBA00004138"/>
    </source>
</evidence>
<evidence type="ECO:0000256" key="10">
    <source>
        <dbReference type="SAM" id="MobiDB-lite"/>
    </source>
</evidence>
<evidence type="ECO:0000256" key="6">
    <source>
        <dbReference type="ARBA" id="ARBA00023054"/>
    </source>
</evidence>
<sequence length="153" mass="17753">MEAKYKEDDEFVDAKSESKTGAKSIGAKDSDSRPIVEKVQQYFYEDDDFAKIFEDFVAEHAHIVDLDTEENRLEYTELYQQFQALYEKHLEAFIVEQGSSVMEFYQQLKKATDEDQTSAIALFGQILTATCDFDIFMLMMKEAREKEVEAGHK</sequence>
<dbReference type="GO" id="GO:0005930">
    <property type="term" value="C:axoneme"/>
    <property type="evidence" value="ECO:0007669"/>
    <property type="project" value="TreeGrafter"/>
</dbReference>
<protein>
    <recommendedName>
        <fullName evidence="4">Cilia- and flagella-associated protein 36</fullName>
    </recommendedName>
    <alternativeName>
        <fullName evidence="9">Coiled-coil domain-containing protein 104</fullName>
    </alternativeName>
</protein>
<evidence type="ECO:0000256" key="2">
    <source>
        <dbReference type="ARBA" id="ARBA00004496"/>
    </source>
</evidence>
<keyword evidence="7" id="KW-0969">Cilium</keyword>
<comment type="similarity">
    <text evidence="3">Belongs to the CFAP36 family.</text>
</comment>
<dbReference type="InterPro" id="IPR023379">
    <property type="entry name" value="BART_dom"/>
</dbReference>
<keyword evidence="8" id="KW-0966">Cell projection</keyword>
<feature type="domain" description="BART" evidence="11">
    <location>
        <begin position="33"/>
        <end position="145"/>
    </location>
</feature>
<dbReference type="Gene3D" id="1.20.1520.10">
    <property type="entry name" value="ADP-ribosylation factor-like 2-binding protein, domain"/>
    <property type="match status" value="1"/>
</dbReference>
<evidence type="ECO:0000256" key="7">
    <source>
        <dbReference type="ARBA" id="ARBA00023069"/>
    </source>
</evidence>
<keyword evidence="5" id="KW-0963">Cytoplasm</keyword>
<dbReference type="PANTHER" id="PTHR21532">
    <property type="entry name" value="PHOSPHODIESTERASE HL"/>
    <property type="match status" value="1"/>
</dbReference>
<keyword evidence="6" id="KW-0175">Coiled coil</keyword>
<evidence type="ECO:0000313" key="12">
    <source>
        <dbReference type="EMBL" id="CAD9867077.1"/>
    </source>
</evidence>
<evidence type="ECO:0000256" key="4">
    <source>
        <dbReference type="ARBA" id="ARBA00021815"/>
    </source>
</evidence>
<dbReference type="PANTHER" id="PTHR21532:SF0">
    <property type="entry name" value="CILIA- AND FLAGELLA-ASSOCIATED PROTEIN 36"/>
    <property type="match status" value="1"/>
</dbReference>
<evidence type="ECO:0000259" key="11">
    <source>
        <dbReference type="Pfam" id="PF11527"/>
    </source>
</evidence>
<evidence type="ECO:0000256" key="9">
    <source>
        <dbReference type="ARBA" id="ARBA00031593"/>
    </source>
</evidence>
<evidence type="ECO:0000256" key="5">
    <source>
        <dbReference type="ARBA" id="ARBA00022490"/>
    </source>
</evidence>
<reference evidence="12" key="1">
    <citation type="submission" date="2021-01" db="EMBL/GenBank/DDBJ databases">
        <authorList>
            <person name="Corre E."/>
            <person name="Pelletier E."/>
            <person name="Niang G."/>
            <person name="Scheremetjew M."/>
            <person name="Finn R."/>
            <person name="Kale V."/>
            <person name="Holt S."/>
            <person name="Cochrane G."/>
            <person name="Meng A."/>
            <person name="Brown T."/>
            <person name="Cohen L."/>
        </authorList>
    </citation>
    <scope>NUCLEOTIDE SEQUENCE</scope>
    <source>
        <strain evidence="12">CCMP1661</strain>
    </source>
</reference>
<name>A0A7S2V171_9STRA</name>
<feature type="region of interest" description="Disordered" evidence="10">
    <location>
        <begin position="1"/>
        <end position="32"/>
    </location>
</feature>
<dbReference type="GO" id="GO:0097546">
    <property type="term" value="C:ciliary base"/>
    <property type="evidence" value="ECO:0007669"/>
    <property type="project" value="TreeGrafter"/>
</dbReference>
<comment type="subcellular location">
    <subcellularLocation>
        <location evidence="1">Cell projection</location>
        <location evidence="1">Cilium</location>
    </subcellularLocation>
    <subcellularLocation>
        <location evidence="2">Cytoplasm</location>
    </subcellularLocation>
</comment>
<dbReference type="EMBL" id="HBHR01015770">
    <property type="protein sequence ID" value="CAD9867077.1"/>
    <property type="molecule type" value="Transcribed_RNA"/>
</dbReference>
<dbReference type="InterPro" id="IPR042541">
    <property type="entry name" value="BART_sf"/>
</dbReference>
<gene>
    <name evidence="12" type="ORF">FJAP1339_LOCUS7874</name>
</gene>
<dbReference type="InterPro" id="IPR038888">
    <property type="entry name" value="CFAP36"/>
</dbReference>